<organism evidence="1">
    <name type="scientific">Sporolactobacillus sp. Y61</name>
    <dbReference type="NCBI Taxonomy" id="3160863"/>
    <lineage>
        <taxon>Bacteria</taxon>
        <taxon>Bacillati</taxon>
        <taxon>Bacillota</taxon>
        <taxon>Bacilli</taxon>
        <taxon>Bacillales</taxon>
        <taxon>Sporolactobacillaceae</taxon>
        <taxon>Sporolactobacillus</taxon>
    </lineage>
</organism>
<sequence length="218" mass="24687">MEQALVYGGLSRPGILLTKELMDRGIEVTALSSAMTSEEHTAEENRALFLGRNALFRESVRQNDQACDYVFFTDCCRAETAFMDRIIEKITDTLDTLSQAGSLVLLSSVDIFGNRARGNLENHPVRPTTQAGRMADEMERVFIKRLRKIKFNHAVILRSEPIKDMDEQVAEKAAILMTEMALRDFPGSEIVHYFSHSGTEPALNMKIRKLLGDRFSWL</sequence>
<protein>
    <recommendedName>
        <fullName evidence="2">NAD(P)-binding domain-containing protein</fullName>
    </recommendedName>
</protein>
<dbReference type="SUPFAM" id="SSF51735">
    <property type="entry name" value="NAD(P)-binding Rossmann-fold domains"/>
    <property type="match status" value="1"/>
</dbReference>
<evidence type="ECO:0000313" key="1">
    <source>
        <dbReference type="EMBL" id="XCJ15839.1"/>
    </source>
</evidence>
<proteinExistence type="predicted"/>
<dbReference type="EMBL" id="CP159510">
    <property type="protein sequence ID" value="XCJ15839.1"/>
    <property type="molecule type" value="Genomic_DNA"/>
</dbReference>
<evidence type="ECO:0008006" key="2">
    <source>
        <dbReference type="Google" id="ProtNLM"/>
    </source>
</evidence>
<gene>
    <name evidence="1" type="ORF">ABNN70_08900</name>
</gene>
<accession>A0AAU8ICA7</accession>
<reference evidence="1" key="1">
    <citation type="submission" date="2024-06" db="EMBL/GenBank/DDBJ databases">
        <authorList>
            <person name="Fan A."/>
            <person name="Zhang F.Y."/>
            <person name="Zhang L."/>
        </authorList>
    </citation>
    <scope>NUCLEOTIDE SEQUENCE</scope>
    <source>
        <strain evidence="1">Y61</strain>
    </source>
</reference>
<dbReference type="RefSeq" id="WP_129929703.1">
    <property type="nucleotide sequence ID" value="NZ_CP159510.1"/>
</dbReference>
<dbReference type="InterPro" id="IPR036291">
    <property type="entry name" value="NAD(P)-bd_dom_sf"/>
</dbReference>
<dbReference type="AlphaFoldDB" id="A0AAU8ICA7"/>
<name>A0AAU8ICA7_9BACL</name>